<feature type="transmembrane region" description="Helical" evidence="1">
    <location>
        <begin position="331"/>
        <end position="351"/>
    </location>
</feature>
<sequence length="361" mass="40027">MSTTMSSLSCPALFPKCPRLHLKFPPNALLFLRNPSNTLAFCSSPTRIQLSKPQIQYTHNLFGFAEKNLGVLRRRKLGFCANAENGEEKSNGSGFEGIEEARRQSTMPERFRHLTKEAPDPPLRWPWYIALVFLVYAWRTVLWELSNWRKAALAVVHFAGYLLKLALALIFHFIGNPVTSLIRCVETALYTIRAFYSSIVTYAPVPELTTIIILASAVLAIAEATVPDSVNSQPYLLTVSGLIGFAAVKDFISEPFFWTLLVGLFAFAQLVKKRDYVSSALPVAAVLAAVGQPWLRVVVIASYTALAISHHSKKISDGKEEGEVAATSRRLPVPLLCVSLAIGIHLAAKWAGYRHLTWMIV</sequence>
<name>A0A438DQB5_VITVI</name>
<comment type="caution">
    <text evidence="2">The sequence shown here is derived from an EMBL/GenBank/DDBJ whole genome shotgun (WGS) entry which is preliminary data.</text>
</comment>
<dbReference type="Pfam" id="PF25114">
    <property type="entry name" value="AtTam38"/>
    <property type="match status" value="1"/>
</dbReference>
<dbReference type="InterPro" id="IPR056894">
    <property type="entry name" value="AtTam38"/>
</dbReference>
<evidence type="ECO:0008006" key="4">
    <source>
        <dbReference type="Google" id="ProtNLM"/>
    </source>
</evidence>
<keyword evidence="1" id="KW-1133">Transmembrane helix</keyword>
<feature type="transmembrane region" description="Helical" evidence="1">
    <location>
        <begin position="154"/>
        <end position="174"/>
    </location>
</feature>
<feature type="transmembrane region" description="Helical" evidence="1">
    <location>
        <begin position="125"/>
        <end position="142"/>
    </location>
</feature>
<gene>
    <name evidence="2" type="ORF">CK203_097947</name>
</gene>
<dbReference type="Proteomes" id="UP000288805">
    <property type="component" value="Unassembled WGS sequence"/>
</dbReference>
<evidence type="ECO:0000313" key="3">
    <source>
        <dbReference type="Proteomes" id="UP000288805"/>
    </source>
</evidence>
<dbReference type="EMBL" id="QGNW01001533">
    <property type="protein sequence ID" value="RVW37633.1"/>
    <property type="molecule type" value="Genomic_DNA"/>
</dbReference>
<evidence type="ECO:0000256" key="1">
    <source>
        <dbReference type="SAM" id="Phobius"/>
    </source>
</evidence>
<organism evidence="2 3">
    <name type="scientific">Vitis vinifera</name>
    <name type="common">Grape</name>
    <dbReference type="NCBI Taxonomy" id="29760"/>
    <lineage>
        <taxon>Eukaryota</taxon>
        <taxon>Viridiplantae</taxon>
        <taxon>Streptophyta</taxon>
        <taxon>Embryophyta</taxon>
        <taxon>Tracheophyta</taxon>
        <taxon>Spermatophyta</taxon>
        <taxon>Magnoliopsida</taxon>
        <taxon>eudicotyledons</taxon>
        <taxon>Gunneridae</taxon>
        <taxon>Pentapetalae</taxon>
        <taxon>rosids</taxon>
        <taxon>Vitales</taxon>
        <taxon>Vitaceae</taxon>
        <taxon>Viteae</taxon>
        <taxon>Vitis</taxon>
    </lineage>
</organism>
<accession>A0A438DQB5</accession>
<feature type="transmembrane region" description="Helical" evidence="1">
    <location>
        <begin position="255"/>
        <end position="271"/>
    </location>
</feature>
<evidence type="ECO:0000313" key="2">
    <source>
        <dbReference type="EMBL" id="RVW37633.1"/>
    </source>
</evidence>
<reference evidence="2 3" key="1">
    <citation type="journal article" date="2018" name="PLoS Genet.">
        <title>Population sequencing reveals clonal diversity and ancestral inbreeding in the grapevine cultivar Chardonnay.</title>
        <authorList>
            <person name="Roach M.J."/>
            <person name="Johnson D.L."/>
            <person name="Bohlmann J."/>
            <person name="van Vuuren H.J."/>
            <person name="Jones S.J."/>
            <person name="Pretorius I.S."/>
            <person name="Schmidt S.A."/>
            <person name="Borneman A.R."/>
        </authorList>
    </citation>
    <scope>NUCLEOTIDE SEQUENCE [LARGE SCALE GENOMIC DNA]</scope>
    <source>
        <strain evidence="3">cv. Chardonnay</strain>
        <tissue evidence="2">Leaf</tissue>
    </source>
</reference>
<dbReference type="AlphaFoldDB" id="A0A438DQB5"/>
<proteinExistence type="predicted"/>
<protein>
    <recommendedName>
        <fullName evidence="4">Embryo defective 1923</fullName>
    </recommendedName>
</protein>
<feature type="transmembrane region" description="Helical" evidence="1">
    <location>
        <begin position="283"/>
        <end position="310"/>
    </location>
</feature>
<keyword evidence="1" id="KW-0812">Transmembrane</keyword>
<feature type="transmembrane region" description="Helical" evidence="1">
    <location>
        <begin position="208"/>
        <end position="226"/>
    </location>
</feature>
<keyword evidence="1" id="KW-0472">Membrane</keyword>